<proteinExistence type="predicted"/>
<dbReference type="Gene3D" id="3.40.190.10">
    <property type="entry name" value="Periplasmic binding protein-like II"/>
    <property type="match status" value="1"/>
</dbReference>
<dbReference type="SUPFAM" id="SSF53850">
    <property type="entry name" value="Periplasmic binding protein-like II"/>
    <property type="match status" value="1"/>
</dbReference>
<evidence type="ECO:0000313" key="3">
    <source>
        <dbReference type="Proteomes" id="UP000464954"/>
    </source>
</evidence>
<keyword evidence="3" id="KW-1185">Reference proteome</keyword>
<dbReference type="EMBL" id="CP047593">
    <property type="protein sequence ID" value="QHI70637.1"/>
    <property type="molecule type" value="Genomic_DNA"/>
</dbReference>
<feature type="chain" id="PRO_5026741462" evidence="1">
    <location>
        <begin position="23"/>
        <end position="438"/>
    </location>
</feature>
<feature type="signal peptide" evidence="1">
    <location>
        <begin position="1"/>
        <end position="22"/>
    </location>
</feature>
<evidence type="ECO:0000313" key="2">
    <source>
        <dbReference type="EMBL" id="QHI70637.1"/>
    </source>
</evidence>
<reference evidence="2 3" key="1">
    <citation type="submission" date="2020-01" db="EMBL/GenBank/DDBJ databases">
        <title>Ponticoccus aerotolerans gen. nov., sp. nov., an anaerobic bacterium and proposal of Ponticoccusceae fam. nov., Ponticoccusles ord. nov. and Ponticoccuse classis nov. in the phylum Kiritimatiellaeota.</title>
        <authorList>
            <person name="Zhou L.Y."/>
            <person name="Du Z.J."/>
        </authorList>
    </citation>
    <scope>NUCLEOTIDE SEQUENCE [LARGE SCALE GENOMIC DNA]</scope>
    <source>
        <strain evidence="2 3">S-5007</strain>
    </source>
</reference>
<accession>A0A6P1M9N9</accession>
<dbReference type="Proteomes" id="UP000464954">
    <property type="component" value="Chromosome"/>
</dbReference>
<protein>
    <submittedName>
        <fullName evidence="2">Extracellular solute-binding protein</fullName>
    </submittedName>
</protein>
<dbReference type="RefSeq" id="WP_160629811.1">
    <property type="nucleotide sequence ID" value="NZ_CP047593.1"/>
</dbReference>
<gene>
    <name evidence="2" type="ORF">GT409_14705</name>
</gene>
<name>A0A6P1M9N9_9BACT</name>
<keyword evidence="1" id="KW-0732">Signal</keyword>
<dbReference type="InterPro" id="IPR006059">
    <property type="entry name" value="SBP"/>
</dbReference>
<evidence type="ECO:0000256" key="1">
    <source>
        <dbReference type="SAM" id="SignalP"/>
    </source>
</evidence>
<sequence>MCRFQKVRLRSLLYSLTLLLQAGEISTAPTGKPALRWEGHWKGEGLREQLVVEVLEDFRYLHQDIDVQFSFAKDVLPEKTQDHQSRFIADMIRSGTNSWDVIWLDSVIYQKVSVLLDDPLWGKKHLMDFSPVRKIRDAHRPELLQSPDFCESTGGLLTGPYIEGFLYCTWYNAELAGQLGLNIKKEEMSLEDLLEYLRCVNAFNTSADQPISAFADFSRSGSFARLTHNLFLSTNPDLSSPASVSNSLKEILYALEAIGRQNPVQHQKNLQWEDAARLLAENRALFLFDSTWRYSAFQAFSPDLTKKLRLAQMPGIQKQKFYCGGFMPAWAVMKNSPAKEAATQLMEFWSKPEIVEKWTRYSKMPSGMVGSLYDPEYGNDSFAAFQRTLMQGRVLRRDFFAQQQTNRSIYPILRYIDDLIYGQITADDAIEHMKGVSK</sequence>
<dbReference type="KEGG" id="taer:GT409_14705"/>
<dbReference type="Pfam" id="PF13416">
    <property type="entry name" value="SBP_bac_8"/>
    <property type="match status" value="1"/>
</dbReference>
<dbReference type="AlphaFoldDB" id="A0A6P1M9N9"/>
<organism evidence="2 3">
    <name type="scientific">Tichowtungia aerotolerans</name>
    <dbReference type="NCBI Taxonomy" id="2697043"/>
    <lineage>
        <taxon>Bacteria</taxon>
        <taxon>Pseudomonadati</taxon>
        <taxon>Kiritimatiellota</taxon>
        <taxon>Tichowtungiia</taxon>
        <taxon>Tichowtungiales</taxon>
        <taxon>Tichowtungiaceae</taxon>
        <taxon>Tichowtungia</taxon>
    </lineage>
</organism>